<keyword evidence="2" id="KW-1185">Reference proteome</keyword>
<evidence type="ECO:0000313" key="2">
    <source>
        <dbReference type="Proteomes" id="UP000286773"/>
    </source>
</evidence>
<dbReference type="Pfam" id="PF08951">
    <property type="entry name" value="EntA_Immun"/>
    <property type="match status" value="1"/>
</dbReference>
<gene>
    <name evidence="1" type="ORF">CBF27_05955</name>
</gene>
<proteinExistence type="predicted"/>
<protein>
    <submittedName>
        <fullName evidence="1">Bacteriocin immunity protein</fullName>
    </submittedName>
</protein>
<dbReference type="OrthoDB" id="2135506at2"/>
<dbReference type="InterPro" id="IPR053739">
    <property type="entry name" value="Bact_Immunity_Domain_sf"/>
</dbReference>
<dbReference type="AlphaFoldDB" id="A0A430AWV5"/>
<sequence>MEKLKWFSGGKDRGNQALTLITELLKELSNDPKSNTLQNVLLNYKDELERKQSAVPHILSRMNLDISSAIRKDQLSLSHTQSSVLNELTTLSTIRYGY</sequence>
<accession>A0A430AWV5</accession>
<organism evidence="1 2">
    <name type="scientific">Vagococcus acidifermentans</name>
    <dbReference type="NCBI Taxonomy" id="564710"/>
    <lineage>
        <taxon>Bacteria</taxon>
        <taxon>Bacillati</taxon>
        <taxon>Bacillota</taxon>
        <taxon>Bacilli</taxon>
        <taxon>Lactobacillales</taxon>
        <taxon>Enterococcaceae</taxon>
        <taxon>Vagococcus</taxon>
    </lineage>
</organism>
<evidence type="ECO:0000313" key="1">
    <source>
        <dbReference type="EMBL" id="RSU12516.1"/>
    </source>
</evidence>
<reference evidence="1 2" key="1">
    <citation type="submission" date="2017-05" db="EMBL/GenBank/DDBJ databases">
        <title>Vagococcus spp. assemblies.</title>
        <authorList>
            <person name="Gulvik C.A."/>
        </authorList>
    </citation>
    <scope>NUCLEOTIDE SEQUENCE [LARGE SCALE GENOMIC DNA]</scope>
    <source>
        <strain evidence="1 2">LMG 24798</strain>
    </source>
</reference>
<dbReference type="Gene3D" id="1.20.1440.140">
    <property type="match status" value="1"/>
</dbReference>
<comment type="caution">
    <text evidence="1">The sequence shown here is derived from an EMBL/GenBank/DDBJ whole genome shotgun (WGS) entry which is preliminary data.</text>
</comment>
<dbReference type="RefSeq" id="WP_126813388.1">
    <property type="nucleotide sequence ID" value="NZ_NGKC01000005.1"/>
</dbReference>
<dbReference type="InterPro" id="IPR015046">
    <property type="entry name" value="LciA_Immunity-like"/>
</dbReference>
<dbReference type="EMBL" id="NGKC01000005">
    <property type="protein sequence ID" value="RSU12516.1"/>
    <property type="molecule type" value="Genomic_DNA"/>
</dbReference>
<dbReference type="Proteomes" id="UP000286773">
    <property type="component" value="Unassembled WGS sequence"/>
</dbReference>
<name>A0A430AWV5_9ENTE</name>
<dbReference type="GO" id="GO:0030153">
    <property type="term" value="P:bacteriocin immunity"/>
    <property type="evidence" value="ECO:0007669"/>
    <property type="project" value="InterPro"/>
</dbReference>